<dbReference type="SUPFAM" id="SSF56796">
    <property type="entry name" value="Dehydroquinate synthase-like"/>
    <property type="match status" value="1"/>
</dbReference>
<proteinExistence type="inferred from homology"/>
<evidence type="ECO:0000313" key="7">
    <source>
        <dbReference type="Proteomes" id="UP000239430"/>
    </source>
</evidence>
<dbReference type="Proteomes" id="UP000239430">
    <property type="component" value="Unassembled WGS sequence"/>
</dbReference>
<dbReference type="InterPro" id="IPR001670">
    <property type="entry name" value="ADH_Fe/GldA"/>
</dbReference>
<dbReference type="PANTHER" id="PTHR11496">
    <property type="entry name" value="ALCOHOL DEHYDROGENASE"/>
    <property type="match status" value="1"/>
</dbReference>
<evidence type="ECO:0000256" key="2">
    <source>
        <dbReference type="ARBA" id="ARBA00023002"/>
    </source>
</evidence>
<gene>
    <name evidence="6" type="primary">adhB</name>
    <name evidence="6" type="ORF">MOST_33360</name>
</gene>
<keyword evidence="7" id="KW-1185">Reference proteome</keyword>
<dbReference type="PROSITE" id="PS00913">
    <property type="entry name" value="ADH_IRON_1"/>
    <property type="match status" value="1"/>
</dbReference>
<dbReference type="EMBL" id="PVXL01000081">
    <property type="protein sequence ID" value="PRR68557.1"/>
    <property type="molecule type" value="Genomic_DNA"/>
</dbReference>
<organism evidence="6 7">
    <name type="scientific">Neomoorella stamsii</name>
    <dbReference type="NCBI Taxonomy" id="1266720"/>
    <lineage>
        <taxon>Bacteria</taxon>
        <taxon>Bacillati</taxon>
        <taxon>Bacillota</taxon>
        <taxon>Clostridia</taxon>
        <taxon>Neomoorellales</taxon>
        <taxon>Neomoorellaceae</taxon>
        <taxon>Neomoorella</taxon>
    </lineage>
</organism>
<dbReference type="FunFam" id="3.40.50.1970:FF:000003">
    <property type="entry name" value="Alcohol dehydrogenase, iron-containing"/>
    <property type="match status" value="1"/>
</dbReference>
<evidence type="ECO:0000259" key="4">
    <source>
        <dbReference type="Pfam" id="PF00465"/>
    </source>
</evidence>
<dbReference type="PANTHER" id="PTHR11496:SF102">
    <property type="entry name" value="ALCOHOL DEHYDROGENASE 4"/>
    <property type="match status" value="1"/>
</dbReference>
<dbReference type="Gene3D" id="1.20.1090.10">
    <property type="entry name" value="Dehydroquinate synthase-like - alpha domain"/>
    <property type="match status" value="1"/>
</dbReference>
<dbReference type="GO" id="GO:0004022">
    <property type="term" value="F:alcohol dehydrogenase (NAD+) activity"/>
    <property type="evidence" value="ECO:0007669"/>
    <property type="project" value="UniProtKB-EC"/>
</dbReference>
<dbReference type="RefSeq" id="WP_054935427.1">
    <property type="nucleotide sequence ID" value="NZ_PVXL01000081.1"/>
</dbReference>
<dbReference type="AlphaFoldDB" id="A0A9X7IZS8"/>
<dbReference type="InterPro" id="IPR056798">
    <property type="entry name" value="ADH_Fe_C"/>
</dbReference>
<dbReference type="CDD" id="cd14863">
    <property type="entry name" value="Fe-ADH-like"/>
    <property type="match status" value="1"/>
</dbReference>
<keyword evidence="2 6" id="KW-0560">Oxidoreductase</keyword>
<keyword evidence="3" id="KW-0520">NAD</keyword>
<dbReference type="EC" id="1.1.1.1" evidence="6"/>
<evidence type="ECO:0000256" key="1">
    <source>
        <dbReference type="ARBA" id="ARBA00007358"/>
    </source>
</evidence>
<evidence type="ECO:0000256" key="3">
    <source>
        <dbReference type="ARBA" id="ARBA00023027"/>
    </source>
</evidence>
<dbReference type="InterPro" id="IPR018211">
    <property type="entry name" value="ADH_Fe_CS"/>
</dbReference>
<sequence>MIFNIDFPTKVLIGAGAADQTGKKLKEYGVTKVLCIYDEGIKSAGVVEKIVQNIQAEGIKVVEFSGVVSDPPDTVVNEAGELGNKERVDAVLGIGGGSCLDTAKATNILLGNPGPINKYDGVGVQNPGKLLFLMPTTAGTGSEVSQIAAITDSNSGAKMAIFGPNCTATLAIVDPLLTLSLPAKITAATGVDTLAHAMEAYTSSLNNPMADILAVEAISRVARSLRTAVKDGRNVQARFDMSFACTLAGMAFMQSPPHFTHAIGTQLGAKYHLAHGLSVAVVLPLLFEYLADVFPAKLRVMGQALGLNLREDLSDIQVAEALADAVRRLNKEVGLPTLKEIIPGAELPAVAEETFKCPCAVFMPKKITVEEVLKMLDNEYAF</sequence>
<comment type="caution">
    <text evidence="6">The sequence shown here is derived from an EMBL/GenBank/DDBJ whole genome shotgun (WGS) entry which is preliminary data.</text>
</comment>
<feature type="domain" description="Fe-containing alcohol dehydrogenase-like C-terminal" evidence="5">
    <location>
        <begin position="186"/>
        <end position="378"/>
    </location>
</feature>
<protein>
    <submittedName>
        <fullName evidence="6">Alcohol dehydrogenase 2</fullName>
        <ecNumber evidence="6">1.1.1.1</ecNumber>
    </submittedName>
</protein>
<evidence type="ECO:0000259" key="5">
    <source>
        <dbReference type="Pfam" id="PF25137"/>
    </source>
</evidence>
<dbReference type="InterPro" id="IPR039697">
    <property type="entry name" value="Alcohol_dehydrogenase_Fe"/>
</dbReference>
<reference evidence="6 7" key="1">
    <citation type="submission" date="2018-03" db="EMBL/GenBank/DDBJ databases">
        <title>Genome sequence of Moorella stamsii DSM 26217.</title>
        <authorList>
            <person name="Poehlein A."/>
            <person name="Daniel R."/>
        </authorList>
    </citation>
    <scope>NUCLEOTIDE SEQUENCE [LARGE SCALE GENOMIC DNA]</scope>
    <source>
        <strain evidence="7">DSM 26217</strain>
    </source>
</reference>
<dbReference type="Pfam" id="PF00465">
    <property type="entry name" value="Fe-ADH"/>
    <property type="match status" value="1"/>
</dbReference>
<dbReference type="GO" id="GO:0046872">
    <property type="term" value="F:metal ion binding"/>
    <property type="evidence" value="ECO:0007669"/>
    <property type="project" value="InterPro"/>
</dbReference>
<name>A0A9X7IZS8_9FIRM</name>
<dbReference type="Gene3D" id="3.40.50.1970">
    <property type="match status" value="1"/>
</dbReference>
<dbReference type="Pfam" id="PF25137">
    <property type="entry name" value="ADH_Fe_C"/>
    <property type="match status" value="1"/>
</dbReference>
<feature type="domain" description="Alcohol dehydrogenase iron-type/glycerol dehydrogenase GldA" evidence="4">
    <location>
        <begin position="8"/>
        <end position="175"/>
    </location>
</feature>
<evidence type="ECO:0000313" key="6">
    <source>
        <dbReference type="EMBL" id="PRR68557.1"/>
    </source>
</evidence>
<comment type="similarity">
    <text evidence="1">Belongs to the iron-containing alcohol dehydrogenase family.</text>
</comment>
<accession>A0A9X7IZS8</accession>